<dbReference type="GO" id="GO:0016989">
    <property type="term" value="F:sigma factor antagonist activity"/>
    <property type="evidence" value="ECO:0007669"/>
    <property type="project" value="TreeGrafter"/>
</dbReference>
<dbReference type="AlphaFoldDB" id="A0A545TNW7"/>
<gene>
    <name evidence="4" type="ORF">FKG94_12885</name>
</gene>
<dbReference type="Pfam" id="PF16220">
    <property type="entry name" value="DUF4880"/>
    <property type="match status" value="1"/>
</dbReference>
<reference evidence="4 5" key="1">
    <citation type="submission" date="2019-06" db="EMBL/GenBank/DDBJ databases">
        <title>Whole genome sequence for Cellvibrionaceae sp. R142.</title>
        <authorList>
            <person name="Wang G."/>
        </authorList>
    </citation>
    <scope>NUCLEOTIDE SEQUENCE [LARGE SCALE GENOMIC DNA]</scope>
    <source>
        <strain evidence="4 5">R142</strain>
    </source>
</reference>
<organism evidence="4 5">
    <name type="scientific">Exilibacterium tricleocarpae</name>
    <dbReference type="NCBI Taxonomy" id="2591008"/>
    <lineage>
        <taxon>Bacteria</taxon>
        <taxon>Pseudomonadati</taxon>
        <taxon>Pseudomonadota</taxon>
        <taxon>Gammaproteobacteria</taxon>
        <taxon>Cellvibrionales</taxon>
        <taxon>Cellvibrionaceae</taxon>
        <taxon>Exilibacterium</taxon>
    </lineage>
</organism>
<dbReference type="Proteomes" id="UP000319732">
    <property type="component" value="Unassembled WGS sequence"/>
</dbReference>
<keyword evidence="5" id="KW-1185">Reference proteome</keyword>
<dbReference type="Gene3D" id="2.60.120.1440">
    <property type="match status" value="1"/>
</dbReference>
<dbReference type="EMBL" id="VHSG01000012">
    <property type="protein sequence ID" value="TQV78906.1"/>
    <property type="molecule type" value="Genomic_DNA"/>
</dbReference>
<dbReference type="PANTHER" id="PTHR30273">
    <property type="entry name" value="PERIPLASMIC SIGNAL SENSOR AND SIGMA FACTOR ACTIVATOR FECR-RELATED"/>
    <property type="match status" value="1"/>
</dbReference>
<feature type="region of interest" description="Disordered" evidence="1">
    <location>
        <begin position="220"/>
        <end position="244"/>
    </location>
</feature>
<sequence length="362" mass="39959">MSARPQSDRTLGCTAAAHWFNEHRAGDMTDADKRLFNQWLCQSPENRAAYRRIERHWAMFEAVAQDPQILAAREQDRRTFDKPSRWRRAGLAVAAVLLSVTTSWTVIDSGLAGDIDIAQHTETAIYRTHLGQRLTFSLSDGSSVSLDTDSALQVSDMRANRSLELLRGRAFFNVAKDPSRPFIVRAGAKTVRALGTAFQVSMQGDDVTVTLVEGLVRVEADGGPAQPDPPPVDIQQPGGRLSAPQDSNWVVEQVDVHLQTSWLNGHLVFLGEPLADAIAEINRYSQQKLTFIDNGLPEPEILGVFRTGDVESFVRALEIDNIARVTSRNKTQIAIELLPQPNLAAPDQRPATPGYHRRAVGP</sequence>
<comment type="caution">
    <text evidence="4">The sequence shown here is derived from an EMBL/GenBank/DDBJ whole genome shotgun (WGS) entry which is preliminary data.</text>
</comment>
<evidence type="ECO:0000313" key="5">
    <source>
        <dbReference type="Proteomes" id="UP000319732"/>
    </source>
</evidence>
<dbReference type="InterPro" id="IPR032623">
    <property type="entry name" value="FecR_N"/>
</dbReference>
<accession>A0A545TNW7</accession>
<feature type="domain" description="FecR protein" evidence="2">
    <location>
        <begin position="126"/>
        <end position="217"/>
    </location>
</feature>
<dbReference type="PANTHER" id="PTHR30273:SF2">
    <property type="entry name" value="PROTEIN FECR"/>
    <property type="match status" value="1"/>
</dbReference>
<dbReference type="RefSeq" id="WP_142904741.1">
    <property type="nucleotide sequence ID" value="NZ_ML660093.1"/>
</dbReference>
<dbReference type="PIRSF" id="PIRSF018266">
    <property type="entry name" value="FecR"/>
    <property type="match status" value="1"/>
</dbReference>
<dbReference type="OrthoDB" id="9771237at2"/>
<protein>
    <submittedName>
        <fullName evidence="4">DUF4880 domain-containing protein</fullName>
    </submittedName>
</protein>
<dbReference type="InterPro" id="IPR006860">
    <property type="entry name" value="FecR"/>
</dbReference>
<evidence type="ECO:0000259" key="2">
    <source>
        <dbReference type="Pfam" id="PF04773"/>
    </source>
</evidence>
<proteinExistence type="predicted"/>
<dbReference type="Pfam" id="PF04773">
    <property type="entry name" value="FecR"/>
    <property type="match status" value="1"/>
</dbReference>
<evidence type="ECO:0000259" key="3">
    <source>
        <dbReference type="Pfam" id="PF16220"/>
    </source>
</evidence>
<dbReference type="InterPro" id="IPR012373">
    <property type="entry name" value="Ferrdict_sens_TM"/>
</dbReference>
<feature type="region of interest" description="Disordered" evidence="1">
    <location>
        <begin position="343"/>
        <end position="362"/>
    </location>
</feature>
<name>A0A545TNW7_9GAMM</name>
<evidence type="ECO:0000313" key="4">
    <source>
        <dbReference type="EMBL" id="TQV78906.1"/>
    </source>
</evidence>
<evidence type="ECO:0000256" key="1">
    <source>
        <dbReference type="SAM" id="MobiDB-lite"/>
    </source>
</evidence>
<feature type="domain" description="FecR N-terminal" evidence="3">
    <location>
        <begin position="15"/>
        <end position="55"/>
    </location>
</feature>